<reference evidence="3 4" key="1">
    <citation type="submission" date="2020-02" db="EMBL/GenBank/DDBJ databases">
        <title>Draft genome sequence of two Spirosoma agri KCTC 52727 and Spirosoma terrae KCTC 52035.</title>
        <authorList>
            <person name="Rojas J."/>
            <person name="Ambika Manirajan B."/>
            <person name="Ratering S."/>
            <person name="Suarez C."/>
            <person name="Schnell S."/>
        </authorList>
    </citation>
    <scope>NUCLEOTIDE SEQUENCE [LARGE SCALE GENOMIC DNA]</scope>
    <source>
        <strain evidence="3 4">KCTC 52727</strain>
    </source>
</reference>
<name>A0A6M0IMA7_9BACT</name>
<keyword evidence="4" id="KW-1185">Reference proteome</keyword>
<protein>
    <submittedName>
        <fullName evidence="3">2TM domain-containing protein</fullName>
    </submittedName>
</protein>
<keyword evidence="1" id="KW-0812">Transmembrane</keyword>
<comment type="caution">
    <text evidence="3">The sequence shown here is derived from an EMBL/GenBank/DDBJ whole genome shotgun (WGS) entry which is preliminary data.</text>
</comment>
<evidence type="ECO:0000259" key="2">
    <source>
        <dbReference type="Pfam" id="PF13239"/>
    </source>
</evidence>
<dbReference type="Proteomes" id="UP000477386">
    <property type="component" value="Unassembled WGS sequence"/>
</dbReference>
<evidence type="ECO:0000313" key="3">
    <source>
        <dbReference type="EMBL" id="NEU69436.1"/>
    </source>
</evidence>
<feature type="domain" description="2TM" evidence="2">
    <location>
        <begin position="17"/>
        <end position="84"/>
    </location>
</feature>
<feature type="transmembrane region" description="Helical" evidence="1">
    <location>
        <begin position="32"/>
        <end position="52"/>
    </location>
</feature>
<evidence type="ECO:0000256" key="1">
    <source>
        <dbReference type="SAM" id="Phobius"/>
    </source>
</evidence>
<keyword evidence="1" id="KW-1133">Transmembrane helix</keyword>
<dbReference type="AlphaFoldDB" id="A0A6M0IMA7"/>
<gene>
    <name evidence="3" type="ORF">GK091_21290</name>
</gene>
<accession>A0A6M0IMA7</accession>
<dbReference type="InterPro" id="IPR025698">
    <property type="entry name" value="2TM_dom"/>
</dbReference>
<dbReference type="EMBL" id="JAAGNZ010000002">
    <property type="protein sequence ID" value="NEU69436.1"/>
    <property type="molecule type" value="Genomic_DNA"/>
</dbReference>
<organism evidence="3 4">
    <name type="scientific">Spirosoma agri</name>
    <dbReference type="NCBI Taxonomy" id="1987381"/>
    <lineage>
        <taxon>Bacteria</taxon>
        <taxon>Pseudomonadati</taxon>
        <taxon>Bacteroidota</taxon>
        <taxon>Cytophagia</taxon>
        <taxon>Cytophagales</taxon>
        <taxon>Cytophagaceae</taxon>
        <taxon>Spirosoma</taxon>
    </lineage>
</organism>
<keyword evidence="1" id="KW-0472">Membrane</keyword>
<dbReference type="Pfam" id="PF13239">
    <property type="entry name" value="2TM"/>
    <property type="match status" value="1"/>
</dbReference>
<sequence>METPSVSSADRNPLLWKQAKARVGFKLHLRSYLVVNAGLWLLWAAMALLIHTPGRDGLFFPWPVFSSLGWGFGLAAHYFRVYSNGGSAETMIEQEYQKLASQQ</sequence>
<evidence type="ECO:0000313" key="4">
    <source>
        <dbReference type="Proteomes" id="UP000477386"/>
    </source>
</evidence>
<proteinExistence type="predicted"/>
<feature type="transmembrane region" description="Helical" evidence="1">
    <location>
        <begin position="58"/>
        <end position="79"/>
    </location>
</feature>